<reference evidence="1 2" key="2">
    <citation type="journal article" date="2022" name="Mol. Ecol. Resour.">
        <title>The genomes of chicory, endive, great burdock and yacon provide insights into Asteraceae paleo-polyploidization history and plant inulin production.</title>
        <authorList>
            <person name="Fan W."/>
            <person name="Wang S."/>
            <person name="Wang H."/>
            <person name="Wang A."/>
            <person name="Jiang F."/>
            <person name="Liu H."/>
            <person name="Zhao H."/>
            <person name="Xu D."/>
            <person name="Zhang Y."/>
        </authorList>
    </citation>
    <scope>NUCLEOTIDE SEQUENCE [LARGE SCALE GENOMIC DNA]</scope>
    <source>
        <strain evidence="2">cv. Yunnan</strain>
        <tissue evidence="1">Leaves</tissue>
    </source>
</reference>
<reference evidence="2" key="1">
    <citation type="journal article" date="2022" name="Mol. Ecol. Resour.">
        <title>The genomes of chicory, endive, great burdock and yacon provide insights into Asteraceae palaeo-polyploidization history and plant inulin production.</title>
        <authorList>
            <person name="Fan W."/>
            <person name="Wang S."/>
            <person name="Wang H."/>
            <person name="Wang A."/>
            <person name="Jiang F."/>
            <person name="Liu H."/>
            <person name="Zhao H."/>
            <person name="Xu D."/>
            <person name="Zhang Y."/>
        </authorList>
    </citation>
    <scope>NUCLEOTIDE SEQUENCE [LARGE SCALE GENOMIC DNA]</scope>
    <source>
        <strain evidence="2">cv. Yunnan</strain>
    </source>
</reference>
<protein>
    <submittedName>
        <fullName evidence="1">Uncharacterized protein</fullName>
    </submittedName>
</protein>
<dbReference type="EMBL" id="CM042037">
    <property type="protein sequence ID" value="KAI3742151.1"/>
    <property type="molecule type" value="Genomic_DNA"/>
</dbReference>
<comment type="caution">
    <text evidence="1">The sequence shown here is derived from an EMBL/GenBank/DDBJ whole genome shotgun (WGS) entry which is preliminary data.</text>
</comment>
<evidence type="ECO:0000313" key="1">
    <source>
        <dbReference type="EMBL" id="KAI3742151.1"/>
    </source>
</evidence>
<sequence>MERFLKRKSSNLASSSIPEKVELDDLPWDPSERKPISSYHPNQKDEIRRTYLLQGPCQPKGHDFPQRVFSGKLRRFNSEWFKQYEKWLEYSVKTDKVFCLVCYLFKEYGQKDAFVIQGFNGWNKSERLDSHVGDNNSFHNKSLRKCEDLLKQDQSIHIAFEKKSEKQKKEYRIRLSTSVILSKALLNGALPFRGHDESESSLYRGHFLEFLKLLGEINESIGNVILGNAPGNNQMTSPKIQKDICHCFAQEVLKQIFEELGDDVFSILVDESRDTSKKEQMAVVLRHVDKFGVVKERFIGLVHVMETSALSLKSAIDELFARYNLSMTRVRGQGYDGASNMSGEFNGLKALILKENSSAYYVHCFAHQLQLVVVALANKHDEIYKFFDEISTLTNVVCASCKRIDMIRESQKENLQEAISRLEVETGSGLNQEISLARAGDTRWSSHHKTLLRLFDLYPCIIEVLEYIEKSGIVNASQRQAYGIQIYMKTFDFVYYLHLMKHVLGVTNILCEALQRKDQDILNAVEMVKATKQELQKYRLEGFGSLLKDVASFCEKYEIEMVNMEDEYIDPKYRRRKSNITNRHYYEVNNFNTVLDMQIQELGNRFNEVTTELLTCMSTLSPYNNFCNFNIPKILRLADMYPYDFDYDGKDKLKYELGNYIANMKGDARFFNVNGLSNLAKKMVETGKHIYYPLVYRLLKLSLVLPVATASVERCFSSMKHVKTELRNRMGDVYMNDSCICYIEKELFANVSVEDVMDRFQKMKTRREQL</sequence>
<name>A0ACB9D740_9ASTR</name>
<keyword evidence="2" id="KW-1185">Reference proteome</keyword>
<accession>A0ACB9D740</accession>
<dbReference type="Proteomes" id="UP001056120">
    <property type="component" value="Linkage Group LG20"/>
</dbReference>
<evidence type="ECO:0000313" key="2">
    <source>
        <dbReference type="Proteomes" id="UP001056120"/>
    </source>
</evidence>
<organism evidence="1 2">
    <name type="scientific">Smallanthus sonchifolius</name>
    <dbReference type="NCBI Taxonomy" id="185202"/>
    <lineage>
        <taxon>Eukaryota</taxon>
        <taxon>Viridiplantae</taxon>
        <taxon>Streptophyta</taxon>
        <taxon>Embryophyta</taxon>
        <taxon>Tracheophyta</taxon>
        <taxon>Spermatophyta</taxon>
        <taxon>Magnoliopsida</taxon>
        <taxon>eudicotyledons</taxon>
        <taxon>Gunneridae</taxon>
        <taxon>Pentapetalae</taxon>
        <taxon>asterids</taxon>
        <taxon>campanulids</taxon>
        <taxon>Asterales</taxon>
        <taxon>Asteraceae</taxon>
        <taxon>Asteroideae</taxon>
        <taxon>Heliantheae alliance</taxon>
        <taxon>Millerieae</taxon>
        <taxon>Smallanthus</taxon>
    </lineage>
</organism>
<gene>
    <name evidence="1" type="ORF">L1987_59831</name>
</gene>
<proteinExistence type="predicted"/>